<gene>
    <name evidence="1" type="ORF">AS592_01465</name>
</gene>
<accession>A0A151CF16</accession>
<dbReference type="Proteomes" id="UP000075359">
    <property type="component" value="Unassembled WGS sequence"/>
</dbReference>
<reference evidence="1 2" key="1">
    <citation type="submission" date="2015-11" db="EMBL/GenBank/DDBJ databases">
        <title>Draft genome of Sulfurovum riftiae 1812E, a member of the Epsilonproteobacteria isolated from the tube of the deep-sea hydrothermal vent tubewom Riftia pachyptila.</title>
        <authorList>
            <person name="Vetriani C."/>
            <person name="Giovannelli D."/>
        </authorList>
    </citation>
    <scope>NUCLEOTIDE SEQUENCE [LARGE SCALE GENOMIC DNA]</scope>
    <source>
        <strain evidence="1 2">1812E</strain>
    </source>
</reference>
<dbReference type="OrthoDB" id="5373103at2"/>
<dbReference type="AlphaFoldDB" id="A0A151CF16"/>
<evidence type="ECO:0008006" key="3">
    <source>
        <dbReference type="Google" id="ProtNLM"/>
    </source>
</evidence>
<dbReference type="RefSeq" id="WP_067331436.1">
    <property type="nucleotide sequence ID" value="NZ_LNKT01000045.1"/>
</dbReference>
<name>A0A151CF16_9BACT</name>
<dbReference type="STRING" id="1630136.AS592_01465"/>
<sequence length="161" mass="18418">MRYLKHVLILLLVLVLWGCAEPSYTKQNSAYIVLKTPTFKYADMGFIYENSDELKAEIYGSGQALMTLTVTKGSVCMSRLKCMSKITFNSQVLSSEYPPDTIEQIFRGKPVFGGANMVQKRNGFTQKLIKTDKYHIEYSVLNNQILFRDTINEILIKVIKQ</sequence>
<evidence type="ECO:0000313" key="2">
    <source>
        <dbReference type="Proteomes" id="UP000075359"/>
    </source>
</evidence>
<proteinExistence type="predicted"/>
<keyword evidence="2" id="KW-1185">Reference proteome</keyword>
<dbReference type="EMBL" id="LNKT01000045">
    <property type="protein sequence ID" value="KYJ86064.1"/>
    <property type="molecule type" value="Genomic_DNA"/>
</dbReference>
<evidence type="ECO:0000313" key="1">
    <source>
        <dbReference type="EMBL" id="KYJ86064.1"/>
    </source>
</evidence>
<organism evidence="1 2">
    <name type="scientific">Sulfurovum riftiae</name>
    <dbReference type="NCBI Taxonomy" id="1630136"/>
    <lineage>
        <taxon>Bacteria</taxon>
        <taxon>Pseudomonadati</taxon>
        <taxon>Campylobacterota</taxon>
        <taxon>Epsilonproteobacteria</taxon>
        <taxon>Campylobacterales</taxon>
        <taxon>Sulfurovaceae</taxon>
        <taxon>Sulfurovum</taxon>
    </lineage>
</organism>
<comment type="caution">
    <text evidence="1">The sequence shown here is derived from an EMBL/GenBank/DDBJ whole genome shotgun (WGS) entry which is preliminary data.</text>
</comment>
<protein>
    <recommendedName>
        <fullName evidence="3">Lipoprotein</fullName>
    </recommendedName>
</protein>